<accession>A0A9P9D200</accession>
<sequence>MEQDFVEIIEKKLLDDRRTLFRGTARVRFENLAFGHRDINEKAVSYLEDKFKKQGILRLEPKHRIPAIIDAEVLEEAIGASSDISLESILESSKEEPPELKLPSDYRIECLQGLRRVEAGKRILPQGGWWWTVDLYINANSVPGADPNLRTALSEEYSDSVDFSDGEIYLKIQEYRHDTNRQLGTIYAERCVWARLSKEKRKNLNRILKHKAFSAAFNALRVFPGLWAGFRIDHKFLDMKCDEEILHYLEKRILSFWTDIVGGKRELMQHVNTDTVEGLQLRAPGSSSNDLLALQEPFRQEKLFPGIKDQTERRAIWMRLQKFPFLVPSLHTLFEDIKYLRAPAKIMRHLFPKTQKTVYMAMTESFTGCNQKENEYLIQESETSFRRENGKRIEQIEFGYRSLWLKAWRQWTELIPECPKKESGEPTPQPQKPDKTKWYELAALAAKHGFESNQISHFTSSNPDKEIAREALETARDPTYFKYDEPALEDYLSRMPLIF</sequence>
<feature type="non-terminal residue" evidence="1">
    <location>
        <position position="1"/>
    </location>
</feature>
<dbReference type="EMBL" id="JAGMWT010000024">
    <property type="protein sequence ID" value="KAH7111265.1"/>
    <property type="molecule type" value="Genomic_DNA"/>
</dbReference>
<name>A0A9P9D200_9PLEO</name>
<dbReference type="Proteomes" id="UP000700596">
    <property type="component" value="Unassembled WGS sequence"/>
</dbReference>
<reference evidence="1" key="1">
    <citation type="journal article" date="2021" name="Nat. Commun.">
        <title>Genetic determinants of endophytism in the Arabidopsis root mycobiome.</title>
        <authorList>
            <person name="Mesny F."/>
            <person name="Miyauchi S."/>
            <person name="Thiergart T."/>
            <person name="Pickel B."/>
            <person name="Atanasova L."/>
            <person name="Karlsson M."/>
            <person name="Huettel B."/>
            <person name="Barry K.W."/>
            <person name="Haridas S."/>
            <person name="Chen C."/>
            <person name="Bauer D."/>
            <person name="Andreopoulos W."/>
            <person name="Pangilinan J."/>
            <person name="LaButti K."/>
            <person name="Riley R."/>
            <person name="Lipzen A."/>
            <person name="Clum A."/>
            <person name="Drula E."/>
            <person name="Henrissat B."/>
            <person name="Kohler A."/>
            <person name="Grigoriev I.V."/>
            <person name="Martin F.M."/>
            <person name="Hacquard S."/>
        </authorList>
    </citation>
    <scope>NUCLEOTIDE SEQUENCE</scope>
    <source>
        <strain evidence="1">MPI-CAGE-CH-0243</strain>
    </source>
</reference>
<dbReference type="InterPro" id="IPR022198">
    <property type="entry name" value="DUF3723"/>
</dbReference>
<protein>
    <submittedName>
        <fullName evidence="1">Uncharacterized protein</fullName>
    </submittedName>
</protein>
<gene>
    <name evidence="1" type="ORF">B0J11DRAFT_447515</name>
</gene>
<dbReference type="AlphaFoldDB" id="A0A9P9D200"/>
<evidence type="ECO:0000313" key="1">
    <source>
        <dbReference type="EMBL" id="KAH7111265.1"/>
    </source>
</evidence>
<dbReference type="Pfam" id="PF12520">
    <property type="entry name" value="DUF3723"/>
    <property type="match status" value="1"/>
</dbReference>
<dbReference type="OrthoDB" id="4227485at2759"/>
<comment type="caution">
    <text evidence="1">The sequence shown here is derived from an EMBL/GenBank/DDBJ whole genome shotgun (WGS) entry which is preliminary data.</text>
</comment>
<proteinExistence type="predicted"/>
<keyword evidence="2" id="KW-1185">Reference proteome</keyword>
<organism evidence="1 2">
    <name type="scientific">Dendryphion nanum</name>
    <dbReference type="NCBI Taxonomy" id="256645"/>
    <lineage>
        <taxon>Eukaryota</taxon>
        <taxon>Fungi</taxon>
        <taxon>Dikarya</taxon>
        <taxon>Ascomycota</taxon>
        <taxon>Pezizomycotina</taxon>
        <taxon>Dothideomycetes</taxon>
        <taxon>Pleosporomycetidae</taxon>
        <taxon>Pleosporales</taxon>
        <taxon>Torulaceae</taxon>
        <taxon>Dendryphion</taxon>
    </lineage>
</organism>
<evidence type="ECO:0000313" key="2">
    <source>
        <dbReference type="Proteomes" id="UP000700596"/>
    </source>
</evidence>